<evidence type="ECO:0000256" key="3">
    <source>
        <dbReference type="ARBA" id="ARBA00023002"/>
    </source>
</evidence>
<name>A0A8J6NNY2_9CHLR</name>
<dbReference type="SUPFAM" id="SSF52833">
    <property type="entry name" value="Thioredoxin-like"/>
    <property type="match status" value="1"/>
</dbReference>
<evidence type="ECO:0000259" key="7">
    <source>
        <dbReference type="Pfam" id="PF13462"/>
    </source>
</evidence>
<keyword evidence="6" id="KW-0812">Transmembrane</keyword>
<protein>
    <submittedName>
        <fullName evidence="8">Thioredoxin domain-containing protein</fullName>
    </submittedName>
</protein>
<evidence type="ECO:0000256" key="6">
    <source>
        <dbReference type="SAM" id="Phobius"/>
    </source>
</evidence>
<dbReference type="InterPro" id="IPR012336">
    <property type="entry name" value="Thioredoxin-like_fold"/>
</dbReference>
<keyword evidence="4" id="KW-1015">Disulfide bond</keyword>
<dbReference type="AlphaFoldDB" id="A0A8J6NNY2"/>
<proteinExistence type="inferred from homology"/>
<dbReference type="GO" id="GO:0016491">
    <property type="term" value="F:oxidoreductase activity"/>
    <property type="evidence" value="ECO:0007669"/>
    <property type="project" value="UniProtKB-KW"/>
</dbReference>
<dbReference type="EMBL" id="JACNJN010000110">
    <property type="protein sequence ID" value="MBC8335454.1"/>
    <property type="molecule type" value="Genomic_DNA"/>
</dbReference>
<dbReference type="Proteomes" id="UP000614469">
    <property type="component" value="Unassembled WGS sequence"/>
</dbReference>
<keyword evidence="6" id="KW-1133">Transmembrane helix</keyword>
<sequence>MSKRQEVRERHRKQKQQRRMMTIGAIIIGAGLITAALIMGQPPTSNDYRSREMAQGNTMGDPEAPIKIVEYADYKCGHCADFALETEPLLEEEYVNTGIVHFTYRSVGEMLSGAQPRLAAEASYCAGDQNKFFELHDLIYANQPLTFNKVQLEKWAKTAGVKDMDQYKACMDNGTYYDRAIQDEIDAKAEGISGTPAFIITYILDGEEVKQLLPGNYPFASFEQIITDGLQAMGLN</sequence>
<evidence type="ECO:0000256" key="5">
    <source>
        <dbReference type="ARBA" id="ARBA00023284"/>
    </source>
</evidence>
<reference evidence="8 9" key="1">
    <citation type="submission" date="2020-08" db="EMBL/GenBank/DDBJ databases">
        <title>Bridging the membrane lipid divide: bacteria of the FCB group superphylum have the potential to synthesize archaeal ether lipids.</title>
        <authorList>
            <person name="Villanueva L."/>
            <person name="Von Meijenfeldt F.A.B."/>
            <person name="Westbye A.B."/>
            <person name="Yadav S."/>
            <person name="Hopmans E.C."/>
            <person name="Dutilh B.E."/>
            <person name="Sinninghe Damste J.S."/>
        </authorList>
    </citation>
    <scope>NUCLEOTIDE SEQUENCE [LARGE SCALE GENOMIC DNA]</scope>
    <source>
        <strain evidence="8">NIOZ-UU36</strain>
    </source>
</reference>
<evidence type="ECO:0000256" key="4">
    <source>
        <dbReference type="ARBA" id="ARBA00023157"/>
    </source>
</evidence>
<keyword evidence="5" id="KW-0676">Redox-active center</keyword>
<evidence type="ECO:0000313" key="9">
    <source>
        <dbReference type="Proteomes" id="UP000614469"/>
    </source>
</evidence>
<evidence type="ECO:0000256" key="2">
    <source>
        <dbReference type="ARBA" id="ARBA00022729"/>
    </source>
</evidence>
<keyword evidence="2" id="KW-0732">Signal</keyword>
<dbReference type="InterPro" id="IPR036249">
    <property type="entry name" value="Thioredoxin-like_sf"/>
</dbReference>
<dbReference type="Gene3D" id="3.40.30.10">
    <property type="entry name" value="Glutaredoxin"/>
    <property type="match status" value="1"/>
</dbReference>
<feature type="transmembrane region" description="Helical" evidence="6">
    <location>
        <begin position="21"/>
        <end position="40"/>
    </location>
</feature>
<comment type="similarity">
    <text evidence="1">Belongs to the thioredoxin family. DsbA subfamily.</text>
</comment>
<dbReference type="PANTHER" id="PTHR13887">
    <property type="entry name" value="GLUTATHIONE S-TRANSFERASE KAPPA"/>
    <property type="match status" value="1"/>
</dbReference>
<keyword evidence="3" id="KW-0560">Oxidoreductase</keyword>
<accession>A0A8J6NNY2</accession>
<dbReference type="Pfam" id="PF13462">
    <property type="entry name" value="Thioredoxin_4"/>
    <property type="match status" value="1"/>
</dbReference>
<organism evidence="8 9">
    <name type="scientific">Candidatus Desulfolinea nitratireducens</name>
    <dbReference type="NCBI Taxonomy" id="2841698"/>
    <lineage>
        <taxon>Bacteria</taxon>
        <taxon>Bacillati</taxon>
        <taxon>Chloroflexota</taxon>
        <taxon>Anaerolineae</taxon>
        <taxon>Anaerolineales</taxon>
        <taxon>Anaerolineales incertae sedis</taxon>
        <taxon>Candidatus Desulfolinea</taxon>
    </lineage>
</organism>
<gene>
    <name evidence="8" type="ORF">H8E29_09330</name>
</gene>
<feature type="domain" description="Thioredoxin-like fold" evidence="7">
    <location>
        <begin position="56"/>
        <end position="200"/>
    </location>
</feature>
<evidence type="ECO:0000313" key="8">
    <source>
        <dbReference type="EMBL" id="MBC8335454.1"/>
    </source>
</evidence>
<evidence type="ECO:0000256" key="1">
    <source>
        <dbReference type="ARBA" id="ARBA00005791"/>
    </source>
</evidence>
<keyword evidence="6" id="KW-0472">Membrane</keyword>
<comment type="caution">
    <text evidence="8">The sequence shown here is derived from an EMBL/GenBank/DDBJ whole genome shotgun (WGS) entry which is preliminary data.</text>
</comment>
<dbReference type="PANTHER" id="PTHR13887:SF14">
    <property type="entry name" value="DISULFIDE BOND FORMATION PROTEIN D"/>
    <property type="match status" value="1"/>
</dbReference>